<sequence precursor="true">MRANAIGFILTAVAGTSYCATAASLVTFQFVAESVSQYSEAFYTVPLGTRVVGTYTFDLDTPGDPPASPVGFTWYDNAIKGATLAMEGFGEATGYGGGTIRIGNPVRTSGSYNFLSDQYVAYFPVAGISLDTRVFGRRNLVGAHIRMADLDMEGIATADLSANPPDLSYFLDNTGPDYDSDNAELYLTFDTANSGYNSNPFRLISLIRVPEPSATALACIAFVATLRNRRRH</sequence>
<dbReference type="EMBL" id="CP036349">
    <property type="protein sequence ID" value="QDV74319.1"/>
    <property type="molecule type" value="Genomic_DNA"/>
</dbReference>
<evidence type="ECO:0008006" key="4">
    <source>
        <dbReference type="Google" id="ProtNLM"/>
    </source>
</evidence>
<dbReference type="Proteomes" id="UP000316426">
    <property type="component" value="Chromosome"/>
</dbReference>
<feature type="signal peptide" evidence="1">
    <location>
        <begin position="1"/>
        <end position="22"/>
    </location>
</feature>
<protein>
    <recommendedName>
        <fullName evidence="4">PEP-CTERM protein-sorting domain-containing protein</fullName>
    </recommendedName>
</protein>
<keyword evidence="3" id="KW-1185">Reference proteome</keyword>
<evidence type="ECO:0000313" key="2">
    <source>
        <dbReference type="EMBL" id="QDV74319.1"/>
    </source>
</evidence>
<keyword evidence="1" id="KW-0732">Signal</keyword>
<reference evidence="2 3" key="1">
    <citation type="submission" date="2019-02" db="EMBL/GenBank/DDBJ databases">
        <title>Deep-cultivation of Planctomycetes and their phenomic and genomic characterization uncovers novel biology.</title>
        <authorList>
            <person name="Wiegand S."/>
            <person name="Jogler M."/>
            <person name="Boedeker C."/>
            <person name="Pinto D."/>
            <person name="Vollmers J."/>
            <person name="Rivas-Marin E."/>
            <person name="Kohn T."/>
            <person name="Peeters S.H."/>
            <person name="Heuer A."/>
            <person name="Rast P."/>
            <person name="Oberbeckmann S."/>
            <person name="Bunk B."/>
            <person name="Jeske O."/>
            <person name="Meyerdierks A."/>
            <person name="Storesund J.E."/>
            <person name="Kallscheuer N."/>
            <person name="Luecker S."/>
            <person name="Lage O.M."/>
            <person name="Pohl T."/>
            <person name="Merkel B.J."/>
            <person name="Hornburger P."/>
            <person name="Mueller R.-W."/>
            <person name="Bruemmer F."/>
            <person name="Labrenz M."/>
            <person name="Spormann A.M."/>
            <person name="Op den Camp H."/>
            <person name="Overmann J."/>
            <person name="Amann R."/>
            <person name="Jetten M.S.M."/>
            <person name="Mascher T."/>
            <person name="Medema M.H."/>
            <person name="Devos D.P."/>
            <person name="Kaster A.-K."/>
            <person name="Ovreas L."/>
            <person name="Rohde M."/>
            <person name="Galperin M.Y."/>
            <person name="Jogler C."/>
        </authorList>
    </citation>
    <scope>NUCLEOTIDE SEQUENCE [LARGE SCALE GENOMIC DNA]</scope>
    <source>
        <strain evidence="2 3">Spa11</strain>
    </source>
</reference>
<gene>
    <name evidence="2" type="ORF">Spa11_25210</name>
</gene>
<proteinExistence type="predicted"/>
<dbReference type="KEGG" id="bmei:Spa11_25210"/>
<evidence type="ECO:0000256" key="1">
    <source>
        <dbReference type="SAM" id="SignalP"/>
    </source>
</evidence>
<accession>A0A518K951</accession>
<feature type="chain" id="PRO_5021772834" description="PEP-CTERM protein-sorting domain-containing protein" evidence="1">
    <location>
        <begin position="23"/>
        <end position="232"/>
    </location>
</feature>
<evidence type="ECO:0000313" key="3">
    <source>
        <dbReference type="Proteomes" id="UP000316426"/>
    </source>
</evidence>
<name>A0A518K951_9BACT</name>
<organism evidence="2 3">
    <name type="scientific">Botrimarina mediterranea</name>
    <dbReference type="NCBI Taxonomy" id="2528022"/>
    <lineage>
        <taxon>Bacteria</taxon>
        <taxon>Pseudomonadati</taxon>
        <taxon>Planctomycetota</taxon>
        <taxon>Planctomycetia</taxon>
        <taxon>Pirellulales</taxon>
        <taxon>Lacipirellulaceae</taxon>
        <taxon>Botrimarina</taxon>
    </lineage>
</organism>
<dbReference type="AlphaFoldDB" id="A0A518K951"/>